<protein>
    <submittedName>
        <fullName evidence="1">Uncharacterized protein</fullName>
    </submittedName>
</protein>
<gene>
    <name evidence="1" type="ORF">S03H2_06407</name>
</gene>
<dbReference type="EMBL" id="BARU01002799">
    <property type="protein sequence ID" value="GAH18646.1"/>
    <property type="molecule type" value="Genomic_DNA"/>
</dbReference>
<accession>X1DCX5</accession>
<proteinExistence type="predicted"/>
<dbReference type="AlphaFoldDB" id="X1DCX5"/>
<sequence>MVMIFAHPQVRAYLLAHGLVYTFRKNHPKTADGIRPQTGKDWATNKRHGKKIADIWVTPMEPIDSLNMGQVLTKYVRESGFYAGHGRVDYAVVAWAQAINSLNPDEPTQGWIYQVEVREAEG</sequence>
<evidence type="ECO:0000313" key="1">
    <source>
        <dbReference type="EMBL" id="GAH18646.1"/>
    </source>
</evidence>
<reference evidence="1" key="1">
    <citation type="journal article" date="2014" name="Front. Microbiol.">
        <title>High frequency of phylogenetically diverse reductive dehalogenase-homologous genes in deep subseafloor sedimentary metagenomes.</title>
        <authorList>
            <person name="Kawai M."/>
            <person name="Futagami T."/>
            <person name="Toyoda A."/>
            <person name="Takaki Y."/>
            <person name="Nishi S."/>
            <person name="Hori S."/>
            <person name="Arai W."/>
            <person name="Tsubouchi T."/>
            <person name="Morono Y."/>
            <person name="Uchiyama I."/>
            <person name="Ito T."/>
            <person name="Fujiyama A."/>
            <person name="Inagaki F."/>
            <person name="Takami H."/>
        </authorList>
    </citation>
    <scope>NUCLEOTIDE SEQUENCE</scope>
    <source>
        <strain evidence="1">Expedition CK06-06</strain>
    </source>
</reference>
<comment type="caution">
    <text evidence="1">The sequence shown here is derived from an EMBL/GenBank/DDBJ whole genome shotgun (WGS) entry which is preliminary data.</text>
</comment>
<organism evidence="1">
    <name type="scientific">marine sediment metagenome</name>
    <dbReference type="NCBI Taxonomy" id="412755"/>
    <lineage>
        <taxon>unclassified sequences</taxon>
        <taxon>metagenomes</taxon>
        <taxon>ecological metagenomes</taxon>
    </lineage>
</organism>
<name>X1DCX5_9ZZZZ</name>